<evidence type="ECO:0000313" key="1">
    <source>
        <dbReference type="EMBL" id="GMA42195.1"/>
    </source>
</evidence>
<reference evidence="2" key="1">
    <citation type="journal article" date="2019" name="Int. J. Syst. Evol. Microbiol.">
        <title>The Global Catalogue of Microorganisms (GCM) 10K type strain sequencing project: providing services to taxonomists for standard genome sequencing and annotation.</title>
        <authorList>
            <consortium name="The Broad Institute Genomics Platform"/>
            <consortium name="The Broad Institute Genome Sequencing Center for Infectious Disease"/>
            <person name="Wu L."/>
            <person name="Ma J."/>
        </authorList>
    </citation>
    <scope>NUCLEOTIDE SEQUENCE [LARGE SCALE GENOMIC DNA]</scope>
    <source>
        <strain evidence="2">NBRC 113072</strain>
    </source>
</reference>
<sequence length="60" mass="6371">MANQAVSPLVFADVIGTTPAHALAILMGDGELTRPQMRLACEYLEIDLAEALLLPGCQDC</sequence>
<comment type="caution">
    <text evidence="1">The sequence shown here is derived from an EMBL/GenBank/DDBJ whole genome shotgun (WGS) entry which is preliminary data.</text>
</comment>
<keyword evidence="2" id="KW-1185">Reference proteome</keyword>
<dbReference type="RefSeq" id="WP_284305639.1">
    <property type="nucleotide sequence ID" value="NZ_BSUO01000001.1"/>
</dbReference>
<accession>A0ABQ6IY18</accession>
<dbReference type="Proteomes" id="UP001157126">
    <property type="component" value="Unassembled WGS sequence"/>
</dbReference>
<protein>
    <submittedName>
        <fullName evidence="1">Uncharacterized protein</fullName>
    </submittedName>
</protein>
<proteinExistence type="predicted"/>
<gene>
    <name evidence="1" type="ORF">GCM10025883_42400</name>
</gene>
<dbReference type="EMBL" id="BSUO01000001">
    <property type="protein sequence ID" value="GMA42195.1"/>
    <property type="molecule type" value="Genomic_DNA"/>
</dbReference>
<evidence type="ECO:0000313" key="2">
    <source>
        <dbReference type="Proteomes" id="UP001157126"/>
    </source>
</evidence>
<name>A0ABQ6IY18_9MICO</name>
<organism evidence="1 2">
    <name type="scientific">Mobilicoccus caccae</name>
    <dbReference type="NCBI Taxonomy" id="1859295"/>
    <lineage>
        <taxon>Bacteria</taxon>
        <taxon>Bacillati</taxon>
        <taxon>Actinomycetota</taxon>
        <taxon>Actinomycetes</taxon>
        <taxon>Micrococcales</taxon>
        <taxon>Dermatophilaceae</taxon>
        <taxon>Mobilicoccus</taxon>
    </lineage>
</organism>